<dbReference type="Proteomes" id="UP000236551">
    <property type="component" value="Chromosome"/>
</dbReference>
<evidence type="ECO:0000313" key="1">
    <source>
        <dbReference type="EMBL" id="ATZ33378.1"/>
    </source>
</evidence>
<evidence type="ECO:0000313" key="3">
    <source>
        <dbReference type="EMBL" id="EFM0252527.1"/>
    </source>
</evidence>
<evidence type="ECO:0000313" key="6">
    <source>
        <dbReference type="Proteomes" id="UP000530628"/>
    </source>
</evidence>
<dbReference type="EMBL" id="AASWOY010000089">
    <property type="protein sequence ID" value="EFH6651619.1"/>
    <property type="molecule type" value="Genomic_DNA"/>
</dbReference>
<sequence>MRSFDKPEVYRLMRDDTCTGLIIADTDAHVYQRLNDIVCGQPKIMSDNIHPLAVGNYSAADFFHNAELIGCITLNRSAE</sequence>
<accession>A0A244B9W2</accession>
<dbReference type="Proteomes" id="UP000530628">
    <property type="component" value="Unassembled WGS sequence"/>
</dbReference>
<evidence type="ECO:0000313" key="4">
    <source>
        <dbReference type="Proteomes" id="UP000236551"/>
    </source>
</evidence>
<reference evidence="1 4" key="1">
    <citation type="submission" date="2017-11" db="EMBL/GenBank/DDBJ databases">
        <title>Escherichia coli CV839-15 Genome sequencing and assembly.</title>
        <authorList>
            <person name="Li Z."/>
            <person name="Song N."/>
            <person name="Li W."/>
            <person name="Philip H.R."/>
            <person name="Bu Z."/>
            <person name="Siguo L."/>
        </authorList>
    </citation>
    <scope>NUCLEOTIDE SEQUENCE [LARGE SCALE GENOMIC DNA]</scope>
    <source>
        <strain evidence="1 4">CV839-15</strain>
    </source>
</reference>
<name>A0A244B9W2_ECOLX</name>
<dbReference type="Proteomes" id="UP000527548">
    <property type="component" value="Unassembled WGS sequence"/>
</dbReference>
<organism evidence="2 6">
    <name type="scientific">Escherichia coli</name>
    <dbReference type="NCBI Taxonomy" id="562"/>
    <lineage>
        <taxon>Bacteria</taxon>
        <taxon>Pseudomonadati</taxon>
        <taxon>Pseudomonadota</taxon>
        <taxon>Gammaproteobacteria</taxon>
        <taxon>Enterobacterales</taxon>
        <taxon>Enterobacteriaceae</taxon>
        <taxon>Escherichia</taxon>
    </lineage>
</organism>
<evidence type="ECO:0000313" key="2">
    <source>
        <dbReference type="EMBL" id="EFH6651619.1"/>
    </source>
</evidence>
<evidence type="ECO:0000313" key="5">
    <source>
        <dbReference type="Proteomes" id="UP000527548"/>
    </source>
</evidence>
<gene>
    <name evidence="3" type="ORF">C719_001697</name>
    <name evidence="1" type="ORF">CV83915_03077</name>
    <name evidence="2" type="ORF">GNW61_23285</name>
</gene>
<dbReference type="EMBL" id="AATJOC010000004">
    <property type="protein sequence ID" value="EFM0252527.1"/>
    <property type="molecule type" value="Genomic_DNA"/>
</dbReference>
<proteinExistence type="predicted"/>
<dbReference type="RefSeq" id="WP_001255978.1">
    <property type="nucleotide sequence ID" value="NZ_BFGA01000032.1"/>
</dbReference>
<dbReference type="EMBL" id="CP024978">
    <property type="protein sequence ID" value="ATZ33378.1"/>
    <property type="molecule type" value="Genomic_DNA"/>
</dbReference>
<protein>
    <submittedName>
        <fullName evidence="2">Uncharacterized protein</fullName>
    </submittedName>
</protein>
<reference evidence="2 6" key="2">
    <citation type="submission" date="2019-11" db="EMBL/GenBank/DDBJ databases">
        <authorList>
            <consortium name="GenomeTrakr network: Whole genome sequencing for foodborne pathogen traceback"/>
        </authorList>
    </citation>
    <scope>NUCLEOTIDE SEQUENCE [LARGE SCALE GENOMIC DNA]</scope>
    <source>
        <strain evidence="3 5">AZ-TG73163</strain>
        <strain evidence="2 6">PSU-2072</strain>
    </source>
</reference>
<dbReference type="AlphaFoldDB" id="A0A244B9W2"/>